<evidence type="ECO:0000256" key="2">
    <source>
        <dbReference type="ARBA" id="ARBA00022448"/>
    </source>
</evidence>
<organism evidence="8 9">
    <name type="scientific">Maribacter litopenaei</name>
    <dbReference type="NCBI Taxonomy" id="2976127"/>
    <lineage>
        <taxon>Bacteria</taxon>
        <taxon>Pseudomonadati</taxon>
        <taxon>Bacteroidota</taxon>
        <taxon>Flavobacteriia</taxon>
        <taxon>Flavobacteriales</taxon>
        <taxon>Flavobacteriaceae</taxon>
        <taxon>Maribacter</taxon>
    </lineage>
</organism>
<dbReference type="SUPFAM" id="SSF56935">
    <property type="entry name" value="Porins"/>
    <property type="match status" value="1"/>
</dbReference>
<dbReference type="Gene3D" id="2.40.170.20">
    <property type="entry name" value="TonB-dependent receptor, beta-barrel domain"/>
    <property type="match status" value="1"/>
</dbReference>
<comment type="similarity">
    <text evidence="7">Belongs to the TonB-dependent receptor family.</text>
</comment>
<keyword evidence="9" id="KW-1185">Reference proteome</keyword>
<dbReference type="RefSeq" id="WP_260573643.1">
    <property type="nucleotide sequence ID" value="NZ_CP104205.1"/>
</dbReference>
<keyword evidence="5 7" id="KW-0472">Membrane</keyword>
<keyword evidence="4 7" id="KW-0812">Transmembrane</keyword>
<evidence type="ECO:0008006" key="10">
    <source>
        <dbReference type="Google" id="ProtNLM"/>
    </source>
</evidence>
<evidence type="ECO:0000256" key="1">
    <source>
        <dbReference type="ARBA" id="ARBA00004571"/>
    </source>
</evidence>
<accession>A0ABY5Y9P7</accession>
<dbReference type="Proteomes" id="UP001059209">
    <property type="component" value="Chromosome"/>
</dbReference>
<sequence>MEKLGNISVKGLEFLVNKKTNDYSAWFSYAYNDNNYTFNSIVPPNFPNNLELEHSFTLAGNYNYNNFKIGMGLNYRSGKPYTQPDATNPIDATVVPNEINYDPPNSSRLPEYFRADASANYDFNLSSRVKASLGASILNFTNRKNELNTYYRLNDSGEIETVRRISLGVTPNASFRISF</sequence>
<dbReference type="PROSITE" id="PS52016">
    <property type="entry name" value="TONB_DEPENDENT_REC_3"/>
    <property type="match status" value="1"/>
</dbReference>
<keyword evidence="6 7" id="KW-0998">Cell outer membrane</keyword>
<keyword evidence="2 7" id="KW-0813">Transport</keyword>
<evidence type="ECO:0000313" key="9">
    <source>
        <dbReference type="Proteomes" id="UP001059209"/>
    </source>
</evidence>
<evidence type="ECO:0000256" key="7">
    <source>
        <dbReference type="PROSITE-ProRule" id="PRU01360"/>
    </source>
</evidence>
<evidence type="ECO:0000313" key="8">
    <source>
        <dbReference type="EMBL" id="UWX55624.1"/>
    </source>
</evidence>
<proteinExistence type="inferred from homology"/>
<evidence type="ECO:0000256" key="6">
    <source>
        <dbReference type="ARBA" id="ARBA00023237"/>
    </source>
</evidence>
<protein>
    <recommendedName>
        <fullName evidence="10">TonB dependent receptor</fullName>
    </recommendedName>
</protein>
<keyword evidence="3 7" id="KW-1134">Transmembrane beta strand</keyword>
<name>A0ABY5Y9P7_9FLAO</name>
<comment type="subcellular location">
    <subcellularLocation>
        <location evidence="1 7">Cell outer membrane</location>
        <topology evidence="1 7">Multi-pass membrane protein</topology>
    </subcellularLocation>
</comment>
<dbReference type="EMBL" id="CP104205">
    <property type="protein sequence ID" value="UWX55624.1"/>
    <property type="molecule type" value="Genomic_DNA"/>
</dbReference>
<evidence type="ECO:0000256" key="4">
    <source>
        <dbReference type="ARBA" id="ARBA00022692"/>
    </source>
</evidence>
<reference evidence="8" key="1">
    <citation type="submission" date="2022-09" db="EMBL/GenBank/DDBJ databases">
        <title>Maribacter litopenaei sp. nov., isolated from the intestinal tract of the Pacific White Shrimp, Litopenaeus vannamei.</title>
        <authorList>
            <person name="Kim S.Y."/>
            <person name="Hwang C.Y."/>
        </authorList>
    </citation>
    <scope>NUCLEOTIDE SEQUENCE</scope>
    <source>
        <strain evidence="8">HL-LV01</strain>
    </source>
</reference>
<dbReference type="InterPro" id="IPR039426">
    <property type="entry name" value="TonB-dep_rcpt-like"/>
</dbReference>
<evidence type="ECO:0000256" key="5">
    <source>
        <dbReference type="ARBA" id="ARBA00023136"/>
    </source>
</evidence>
<gene>
    <name evidence="8" type="ORF">NYZ99_03945</name>
</gene>
<evidence type="ECO:0000256" key="3">
    <source>
        <dbReference type="ARBA" id="ARBA00022452"/>
    </source>
</evidence>
<dbReference type="InterPro" id="IPR036942">
    <property type="entry name" value="Beta-barrel_TonB_sf"/>
</dbReference>